<dbReference type="PANTHER" id="PTHR33755">
    <property type="entry name" value="TOXIN PARE1-RELATED"/>
    <property type="match status" value="1"/>
</dbReference>
<evidence type="ECO:0000256" key="3">
    <source>
        <dbReference type="PIRNR" id="PIRNR029218"/>
    </source>
</evidence>
<evidence type="ECO:0000313" key="5">
    <source>
        <dbReference type="Proteomes" id="UP000050465"/>
    </source>
</evidence>
<sequence length="101" mass="11683">MQNFRISTAAESDLTHIWIYRAESGETQADELIEKLVEQFTVLVTFPEAGRNRPEIKEGLRSFVVEHHVIFYRPIDRGIEVVRILYGTRDIESVFSDNASK</sequence>
<comment type="caution">
    <text evidence="4">The sequence shown here is derived from an EMBL/GenBank/DDBJ whole genome shotgun (WGS) entry which is preliminary data.</text>
</comment>
<dbReference type="Pfam" id="PF05016">
    <property type="entry name" value="ParE_toxin"/>
    <property type="match status" value="1"/>
</dbReference>
<dbReference type="STRING" id="1666911.HLUCCA11_22405"/>
<reference evidence="4 5" key="1">
    <citation type="submission" date="2015-09" db="EMBL/GenBank/DDBJ databases">
        <title>Identification and resolution of microdiversity through metagenomic sequencing of parallel consortia.</title>
        <authorList>
            <person name="Nelson W.C."/>
            <person name="Romine M.F."/>
            <person name="Lindemann S.R."/>
        </authorList>
    </citation>
    <scope>NUCLEOTIDE SEQUENCE [LARGE SCALE GENOMIC DNA]</scope>
    <source>
        <strain evidence="4">Ana</strain>
    </source>
</reference>
<gene>
    <name evidence="4" type="ORF">HLUCCA11_22405</name>
</gene>
<proteinExistence type="inferred from homology"/>
<dbReference type="AlphaFoldDB" id="A0A0P7ZQM2"/>
<organism evidence="4 5">
    <name type="scientific">Phormidesmis priestleyi Ana</name>
    <dbReference type="NCBI Taxonomy" id="1666911"/>
    <lineage>
        <taxon>Bacteria</taxon>
        <taxon>Bacillati</taxon>
        <taxon>Cyanobacteriota</taxon>
        <taxon>Cyanophyceae</taxon>
        <taxon>Leptolyngbyales</taxon>
        <taxon>Leptolyngbyaceae</taxon>
        <taxon>Phormidesmis</taxon>
    </lineage>
</organism>
<dbReference type="InterPro" id="IPR007712">
    <property type="entry name" value="RelE/ParE_toxin"/>
</dbReference>
<evidence type="ECO:0000256" key="1">
    <source>
        <dbReference type="ARBA" id="ARBA00006226"/>
    </source>
</evidence>
<dbReference type="InterPro" id="IPR051803">
    <property type="entry name" value="TA_system_RelE-like_toxin"/>
</dbReference>
<evidence type="ECO:0000256" key="2">
    <source>
        <dbReference type="ARBA" id="ARBA00022649"/>
    </source>
</evidence>
<dbReference type="InterPro" id="IPR028344">
    <property type="entry name" value="ParE1/4"/>
</dbReference>
<dbReference type="Proteomes" id="UP000050465">
    <property type="component" value="Unassembled WGS sequence"/>
</dbReference>
<dbReference type="Gene3D" id="3.30.2310.20">
    <property type="entry name" value="RelE-like"/>
    <property type="match status" value="1"/>
</dbReference>
<keyword evidence="2" id="KW-1277">Toxin-antitoxin system</keyword>
<accession>A0A0P7ZQM2</accession>
<dbReference type="InterPro" id="IPR035093">
    <property type="entry name" value="RelE/ParE_toxin_dom_sf"/>
</dbReference>
<evidence type="ECO:0000313" key="4">
    <source>
        <dbReference type="EMBL" id="KPQ32080.1"/>
    </source>
</evidence>
<dbReference type="PIRSF" id="PIRSF029218">
    <property type="entry name" value="ParE"/>
    <property type="match status" value="1"/>
</dbReference>
<comment type="similarity">
    <text evidence="1 3">Belongs to the RelE toxin family.</text>
</comment>
<protein>
    <recommendedName>
        <fullName evidence="3">Toxin</fullName>
    </recommendedName>
</protein>
<dbReference type="EMBL" id="LJZR01000070">
    <property type="protein sequence ID" value="KPQ32080.1"/>
    <property type="molecule type" value="Genomic_DNA"/>
</dbReference>
<name>A0A0P7ZQM2_9CYAN</name>